<comment type="subcellular location">
    <subcellularLocation>
        <location evidence="1">Membrane</location>
        <topology evidence="1">Multi-pass membrane protein</topology>
    </subcellularLocation>
</comment>
<dbReference type="InterPro" id="IPR000412">
    <property type="entry name" value="ABC_2_transport"/>
</dbReference>
<keyword evidence="6 7" id="KW-0472">Membrane</keyword>
<evidence type="ECO:0000256" key="4">
    <source>
        <dbReference type="ARBA" id="ARBA00022840"/>
    </source>
</evidence>
<feature type="transmembrane region" description="Helical" evidence="7">
    <location>
        <begin position="649"/>
        <end position="671"/>
    </location>
</feature>
<dbReference type="InterPro" id="IPR013525">
    <property type="entry name" value="ABC2_TM"/>
</dbReference>
<reference evidence="10 11" key="1">
    <citation type="journal article" date="2023" name="BMC Biol.">
        <title>The compact genome of the sponge Oopsacas minuta (Hexactinellida) is lacking key metazoan core genes.</title>
        <authorList>
            <person name="Santini S."/>
            <person name="Schenkelaars Q."/>
            <person name="Jourda C."/>
            <person name="Duchesne M."/>
            <person name="Belahbib H."/>
            <person name="Rocher C."/>
            <person name="Selva M."/>
            <person name="Riesgo A."/>
            <person name="Vervoort M."/>
            <person name="Leys S.P."/>
            <person name="Kodjabachian L."/>
            <person name="Le Bivic A."/>
            <person name="Borchiellini C."/>
            <person name="Claverie J.M."/>
            <person name="Renard E."/>
        </authorList>
    </citation>
    <scope>NUCLEOTIDE SEQUENCE [LARGE SCALE GENOMIC DNA]</scope>
    <source>
        <strain evidence="10">SPO-2</strain>
    </source>
</reference>
<feature type="transmembrane region" description="Helical" evidence="7">
    <location>
        <begin position="582"/>
        <end position="606"/>
    </location>
</feature>
<evidence type="ECO:0000256" key="3">
    <source>
        <dbReference type="ARBA" id="ARBA00022741"/>
    </source>
</evidence>
<evidence type="ECO:0000256" key="5">
    <source>
        <dbReference type="ARBA" id="ARBA00022989"/>
    </source>
</evidence>
<dbReference type="PROSITE" id="PS50893">
    <property type="entry name" value="ABC_TRANSPORTER_2"/>
    <property type="match status" value="1"/>
</dbReference>
<dbReference type="InterPro" id="IPR003439">
    <property type="entry name" value="ABC_transporter-like_ATP-bd"/>
</dbReference>
<keyword evidence="3" id="KW-0547">Nucleotide-binding</keyword>
<dbReference type="SUPFAM" id="SSF52540">
    <property type="entry name" value="P-loop containing nucleoside triphosphate hydrolases"/>
    <property type="match status" value="1"/>
</dbReference>
<name>A0AAV7JTU5_9METZ</name>
<evidence type="ECO:0000259" key="9">
    <source>
        <dbReference type="PROSITE" id="PS51012"/>
    </source>
</evidence>
<comment type="caution">
    <text evidence="10">The sequence shown here is derived from an EMBL/GenBank/DDBJ whole genome shotgun (WGS) entry which is preliminary data.</text>
</comment>
<feature type="transmembrane region" description="Helical" evidence="7">
    <location>
        <begin position="612"/>
        <end position="637"/>
    </location>
</feature>
<feature type="transmembrane region" description="Helical" evidence="7">
    <location>
        <begin position="705"/>
        <end position="724"/>
    </location>
</feature>
<dbReference type="PROSITE" id="PS51257">
    <property type="entry name" value="PROKAR_LIPOPROTEIN"/>
    <property type="match status" value="1"/>
</dbReference>
<evidence type="ECO:0000313" key="11">
    <source>
        <dbReference type="Proteomes" id="UP001165289"/>
    </source>
</evidence>
<evidence type="ECO:0000256" key="2">
    <source>
        <dbReference type="ARBA" id="ARBA00022692"/>
    </source>
</evidence>
<sequence>MEENRELAIEVRYVSFQYGGGLSSCFMPGTRVLNRINMSLPRGKIYGLLGASGCGKTTLLRCCLGRLNTKSGSIKVLGKPPLSPGHQVPGRMVGYMPQELALYGNFTPTETLRYFGMLCGISQSEVTTRARFLLTLLKLPLEQKLIKKLSGGQQRRVSFCVALLHEPPLLILDEPTVGVDPLLRSEIWKYLVQLSEKGTSIVITTHYIEEARQAHIVGLMRSGRLLAEREPQYLCDFYHCTTLEEVFLKLCHHQEQSAEQSADVDDNTAINVYANGEDTDEATKHVALLNGCTNNSNNNLNEHTPLLNSEIHWKSTRSQTYAGVGLGLLLWRMFTPGLPSPWNILALFVKNFLKFMRNFGLLIFQFLLPSIQIILFCFAIGKAPYGLPISICNEDNTSGFPISLSQLFIDQLDNETFVQIHKTNFSDAYHEVEIGKAWAVVHMRSNFTRDTISRYLEAENITNATLEGGYINIGLDMSNFQIAATIQATLIKTYQLFLEKMVEIAGGNPLIVESPINFTDPVYGDRDPTFTEFVAPGMLITISFGISVGLTAISLIVERKEGLLDRGWVVGVGVIEMVTAQLLLNSVVLLIQITLMISFALFVFQIPYHGSLFLIWLLIFLEGFSGMSFGLLISAFVSEEVSGLQIATGILYPIILLSGIIWPLEAVPFWLRSISYSFPTTLTANALRSIITRGWGLEHQQVWEGFAVILGWITFFIIFAMIGLKLRK</sequence>
<evidence type="ECO:0000256" key="7">
    <source>
        <dbReference type="SAM" id="Phobius"/>
    </source>
</evidence>
<evidence type="ECO:0000259" key="8">
    <source>
        <dbReference type="PROSITE" id="PS50893"/>
    </source>
</evidence>
<keyword evidence="4" id="KW-0067">ATP-binding</keyword>
<keyword evidence="5 7" id="KW-1133">Transmembrane helix</keyword>
<dbReference type="GO" id="GO:0016887">
    <property type="term" value="F:ATP hydrolysis activity"/>
    <property type="evidence" value="ECO:0007669"/>
    <property type="project" value="InterPro"/>
</dbReference>
<feature type="transmembrane region" description="Helical" evidence="7">
    <location>
        <begin position="329"/>
        <end position="349"/>
    </location>
</feature>
<dbReference type="PROSITE" id="PS00211">
    <property type="entry name" value="ABC_TRANSPORTER_1"/>
    <property type="match status" value="1"/>
</dbReference>
<dbReference type="GO" id="GO:0005524">
    <property type="term" value="F:ATP binding"/>
    <property type="evidence" value="ECO:0007669"/>
    <property type="project" value="UniProtKB-KW"/>
</dbReference>
<accession>A0AAV7JTU5</accession>
<dbReference type="SMART" id="SM00382">
    <property type="entry name" value="AAA"/>
    <property type="match status" value="1"/>
</dbReference>
<gene>
    <name evidence="10" type="ORF">LOD99_4663</name>
</gene>
<dbReference type="Pfam" id="PF00005">
    <property type="entry name" value="ABC_tran"/>
    <property type="match status" value="1"/>
</dbReference>
<dbReference type="PROSITE" id="PS51012">
    <property type="entry name" value="ABC_TM2"/>
    <property type="match status" value="1"/>
</dbReference>
<dbReference type="EMBL" id="JAKMXF010000300">
    <property type="protein sequence ID" value="KAI6652118.1"/>
    <property type="molecule type" value="Genomic_DNA"/>
</dbReference>
<dbReference type="Gene3D" id="3.40.50.300">
    <property type="entry name" value="P-loop containing nucleotide triphosphate hydrolases"/>
    <property type="match status" value="1"/>
</dbReference>
<evidence type="ECO:0000313" key="10">
    <source>
        <dbReference type="EMBL" id="KAI6652118.1"/>
    </source>
</evidence>
<organism evidence="10 11">
    <name type="scientific">Oopsacas minuta</name>
    <dbReference type="NCBI Taxonomy" id="111878"/>
    <lineage>
        <taxon>Eukaryota</taxon>
        <taxon>Metazoa</taxon>
        <taxon>Porifera</taxon>
        <taxon>Hexactinellida</taxon>
        <taxon>Hexasterophora</taxon>
        <taxon>Lyssacinosida</taxon>
        <taxon>Leucopsacidae</taxon>
        <taxon>Oopsacas</taxon>
    </lineage>
</organism>
<protein>
    <submittedName>
        <fullName evidence="10">ABC transporter G family member 20-like</fullName>
    </submittedName>
</protein>
<proteinExistence type="predicted"/>
<dbReference type="Pfam" id="PF12698">
    <property type="entry name" value="ABC2_membrane_3"/>
    <property type="match status" value="1"/>
</dbReference>
<evidence type="ECO:0000256" key="1">
    <source>
        <dbReference type="ARBA" id="ARBA00004141"/>
    </source>
</evidence>
<keyword evidence="11" id="KW-1185">Reference proteome</keyword>
<dbReference type="InterPro" id="IPR047817">
    <property type="entry name" value="ABC2_TM_bact-type"/>
</dbReference>
<dbReference type="InterPro" id="IPR003593">
    <property type="entry name" value="AAA+_ATPase"/>
</dbReference>
<dbReference type="InterPro" id="IPR017871">
    <property type="entry name" value="ABC_transporter-like_CS"/>
</dbReference>
<dbReference type="InterPro" id="IPR027417">
    <property type="entry name" value="P-loop_NTPase"/>
</dbReference>
<keyword evidence="2 7" id="KW-0812">Transmembrane</keyword>
<dbReference type="PRINTS" id="PR00164">
    <property type="entry name" value="ABC2TRNSPORT"/>
</dbReference>
<dbReference type="PANTHER" id="PTHR43038:SF3">
    <property type="entry name" value="ABC TRANSPORTER G FAMILY MEMBER 20 ISOFORM X1"/>
    <property type="match status" value="1"/>
</dbReference>
<dbReference type="Proteomes" id="UP001165289">
    <property type="component" value="Unassembled WGS sequence"/>
</dbReference>
<dbReference type="PANTHER" id="PTHR43038">
    <property type="entry name" value="ATP-BINDING CASSETTE, SUB-FAMILY H, MEMBER 1"/>
    <property type="match status" value="1"/>
</dbReference>
<evidence type="ECO:0000256" key="6">
    <source>
        <dbReference type="ARBA" id="ARBA00023136"/>
    </source>
</evidence>
<feature type="domain" description="ABC transporter" evidence="8">
    <location>
        <begin position="11"/>
        <end position="247"/>
    </location>
</feature>
<dbReference type="GO" id="GO:0140359">
    <property type="term" value="F:ABC-type transporter activity"/>
    <property type="evidence" value="ECO:0007669"/>
    <property type="project" value="InterPro"/>
</dbReference>
<dbReference type="Gene3D" id="3.40.1710.10">
    <property type="entry name" value="abc type-2 transporter like domain"/>
    <property type="match status" value="1"/>
</dbReference>
<dbReference type="AlphaFoldDB" id="A0AAV7JTU5"/>
<feature type="domain" description="ABC transmembrane type-2" evidence="9">
    <location>
        <begin position="500"/>
        <end position="727"/>
    </location>
</feature>
<dbReference type="GO" id="GO:0043190">
    <property type="term" value="C:ATP-binding cassette (ABC) transporter complex"/>
    <property type="evidence" value="ECO:0007669"/>
    <property type="project" value="InterPro"/>
</dbReference>
<dbReference type="CDD" id="cd03230">
    <property type="entry name" value="ABC_DR_subfamily_A"/>
    <property type="match status" value="1"/>
</dbReference>
<feature type="transmembrane region" description="Helical" evidence="7">
    <location>
        <begin position="533"/>
        <end position="557"/>
    </location>
</feature>
<feature type="transmembrane region" description="Helical" evidence="7">
    <location>
        <begin position="361"/>
        <end position="381"/>
    </location>
</feature>